<gene>
    <name evidence="2" type="ORF">OK345_04410</name>
</gene>
<comment type="caution">
    <text evidence="2">The sequence shown here is derived from an EMBL/GenBank/DDBJ whole genome shotgun (WGS) entry which is preliminary data.</text>
</comment>
<feature type="compositionally biased region" description="Polar residues" evidence="1">
    <location>
        <begin position="68"/>
        <end position="77"/>
    </location>
</feature>
<dbReference type="EMBL" id="JAPCHY010000003">
    <property type="protein sequence ID" value="MCW4471749.1"/>
    <property type="molecule type" value="Genomic_DNA"/>
</dbReference>
<evidence type="ECO:0000256" key="1">
    <source>
        <dbReference type="SAM" id="MobiDB-lite"/>
    </source>
</evidence>
<proteinExistence type="predicted"/>
<protein>
    <submittedName>
        <fullName evidence="2">Uncharacterized protein</fullName>
    </submittedName>
</protein>
<feature type="region of interest" description="Disordered" evidence="1">
    <location>
        <begin position="50"/>
        <end position="77"/>
    </location>
</feature>
<organism evidence="2 3">
    <name type="scientific">Xanthomonas chitinilytica</name>
    <dbReference type="NCBI Taxonomy" id="2989819"/>
    <lineage>
        <taxon>Bacteria</taxon>
        <taxon>Pseudomonadati</taxon>
        <taxon>Pseudomonadota</taxon>
        <taxon>Gammaproteobacteria</taxon>
        <taxon>Lysobacterales</taxon>
        <taxon>Lysobacteraceae</taxon>
        <taxon>Xanthomonas</taxon>
    </lineage>
</organism>
<accession>A0ABT3JTD6</accession>
<dbReference type="Proteomes" id="UP001209922">
    <property type="component" value="Unassembled WGS sequence"/>
</dbReference>
<sequence length="112" mass="12365">MSVQYSIALPNPALARGSDPELSFSANGADAFAEQLQDALRSPALFERWRDRQPDPDQVDPALGATDPQASVSGQQQDLRINLVATTSLPGDIFKHRMRLLAGNHWELRNVR</sequence>
<dbReference type="RefSeq" id="WP_265126711.1">
    <property type="nucleotide sequence ID" value="NZ_JAPCHY010000003.1"/>
</dbReference>
<name>A0ABT3JTD6_9XANT</name>
<keyword evidence="3" id="KW-1185">Reference proteome</keyword>
<evidence type="ECO:0000313" key="3">
    <source>
        <dbReference type="Proteomes" id="UP001209922"/>
    </source>
</evidence>
<reference evidence="2 3" key="1">
    <citation type="submission" date="2022-10" db="EMBL/GenBank/DDBJ databases">
        <title>Xanthomonas sp. H13-6.</title>
        <authorList>
            <person name="Liu X."/>
            <person name="Deng Z."/>
            <person name="Jiang Y."/>
            <person name="Yu T."/>
            <person name="Ai J."/>
        </authorList>
    </citation>
    <scope>NUCLEOTIDE SEQUENCE [LARGE SCALE GENOMIC DNA]</scope>
    <source>
        <strain evidence="2 3">H13-6</strain>
    </source>
</reference>
<evidence type="ECO:0000313" key="2">
    <source>
        <dbReference type="EMBL" id="MCW4471749.1"/>
    </source>
</evidence>